<gene>
    <name evidence="2" type="ORF">G4L39_01175</name>
</gene>
<evidence type="ECO:0000313" key="2">
    <source>
        <dbReference type="EMBL" id="NGO38010.1"/>
    </source>
</evidence>
<accession>A0A6M1RXW0</accession>
<dbReference type="AlphaFoldDB" id="A0A6M1RXW0"/>
<evidence type="ECO:0008006" key="4">
    <source>
        <dbReference type="Google" id="ProtNLM"/>
    </source>
</evidence>
<feature type="region of interest" description="Disordered" evidence="1">
    <location>
        <begin position="493"/>
        <end position="525"/>
    </location>
</feature>
<evidence type="ECO:0000256" key="1">
    <source>
        <dbReference type="SAM" id="MobiDB-lite"/>
    </source>
</evidence>
<dbReference type="Proteomes" id="UP000477311">
    <property type="component" value="Unassembled WGS sequence"/>
</dbReference>
<proteinExistence type="predicted"/>
<evidence type="ECO:0000313" key="3">
    <source>
        <dbReference type="Proteomes" id="UP000477311"/>
    </source>
</evidence>
<name>A0A6M1RXW0_9BACT</name>
<comment type="caution">
    <text evidence="2">The sequence shown here is derived from an EMBL/GenBank/DDBJ whole genome shotgun (WGS) entry which is preliminary data.</text>
</comment>
<organism evidence="2 3">
    <name type="scientific">Limisphaera ngatamarikiensis</name>
    <dbReference type="NCBI Taxonomy" id="1324935"/>
    <lineage>
        <taxon>Bacteria</taxon>
        <taxon>Pseudomonadati</taxon>
        <taxon>Verrucomicrobiota</taxon>
        <taxon>Verrucomicrobiia</taxon>
        <taxon>Limisphaerales</taxon>
        <taxon>Limisphaeraceae</taxon>
        <taxon>Limisphaera</taxon>
    </lineage>
</organism>
<dbReference type="EMBL" id="JAAKYA010000006">
    <property type="protein sequence ID" value="NGO38010.1"/>
    <property type="molecule type" value="Genomic_DNA"/>
</dbReference>
<dbReference type="RefSeq" id="WP_165105285.1">
    <property type="nucleotide sequence ID" value="NZ_JAAKYA010000006.1"/>
</dbReference>
<protein>
    <recommendedName>
        <fullName evidence="4">IRE (Iron responsive element)</fullName>
    </recommendedName>
</protein>
<reference evidence="2 3" key="1">
    <citation type="submission" date="2020-02" db="EMBL/GenBank/DDBJ databases">
        <title>Draft genome sequence of Limisphaera ngatamarikiensis NGM72.4T, a thermophilic Verrucomicrobia grouped in subdivision 3.</title>
        <authorList>
            <person name="Carere C.R."/>
            <person name="Steen J."/>
            <person name="Hugenholtz P."/>
            <person name="Stott M.B."/>
        </authorList>
    </citation>
    <scope>NUCLEOTIDE SEQUENCE [LARGE SCALE GENOMIC DNA]</scope>
    <source>
        <strain evidence="2 3">NGM72.4</strain>
    </source>
</reference>
<sequence>MKVSESTSRWKKVGLVLLAVLCWTGVARVERSLNLDRDRLGLTRVEPLQNAPPLLAFTTVALGGFRGLISNLLWVRMMELQEQDKFFEMQQLADWITKLEPHFVQVWAVQAWNMAYNISVKFKETEFGVYPDRWRWVKAGIELLRDEALKYNPYEPLLYRELAWIFQHKIGHFLDDANLYYKQQWANEMTRIFGMGRPDFEALLNPRTEEDRERVRLLTEVYKMDPAFVRKVDEEYGPLEWRLPEAHAIYWAARGLEMAEKNPRRVNTNDLIRLRRVIFQSMLMSFRRGRLIPDYVNRRFEFGPNLDIVPKVNYAYEQAMEEDPANRDNIKIAHRNFLRDAIYFLYTAGRETEAQRWFGYLAEHYPDKPLIEGRPDTLPRDMTVDQYAVARVTEDVGETDPLRIRAHLEAMLAHSYARLILDQDDEALAYQRLARRVYDTYMEKIKGAEMRVGLPPFRDIASEVLQRLLDPQQSPFTPQERAILRTRLNLPAETPGAAPATNAVPGSVEAGPPAAVTGTNAPASR</sequence>
<keyword evidence="3" id="KW-1185">Reference proteome</keyword>